<sequence length="415" mass="46654">MRGRVPSQKEIKQAFAGILISSLFLGTNAFAFPLFACWLRKLLGHFNMLSVSFLPAFLASYVAILLERPSRRSLLALYVTNVATETLFRMAAWRGLVHPVPYGQVLIFAAAMTALLYFYRGRQAKRDSMFSLLRFVVGPYEENGYAENREDLPSVVDPQELQSSGSAQKIRRPTARRKPRSLLYVIPTGFYRIIRKIQGLGRHTVCPHPFSCTYYTLQGAVRLFALGYGLQVCLHILMQARRAVRKPSLLPKLLIHRKAFQLGAFLGGFSAVFKMMSCLLRRIFNRDSKFHAVPAGLLAGLAFGFFPDNTIALYVMWKSLQILYSDSIQKGYVPRIPGGTILLFCFSTSVLFHAAVLEPQNLRPSYWKFLHSLSGGRIAVMDRVCLDAFGMGTSKALNEVLAKTNTRLVAYSELL</sequence>
<reference evidence="8 9" key="1">
    <citation type="submission" date="2017-12" db="EMBL/GenBank/DDBJ databases">
        <title>Hemimetabolous genomes reveal molecular basis of termite eusociality.</title>
        <authorList>
            <person name="Harrison M.C."/>
            <person name="Jongepier E."/>
            <person name="Robertson H.M."/>
            <person name="Arning N."/>
            <person name="Bitard-Feildel T."/>
            <person name="Chao H."/>
            <person name="Childers C.P."/>
            <person name="Dinh H."/>
            <person name="Doddapaneni H."/>
            <person name="Dugan S."/>
            <person name="Gowin J."/>
            <person name="Greiner C."/>
            <person name="Han Y."/>
            <person name="Hu H."/>
            <person name="Hughes D.S.T."/>
            <person name="Huylmans A.-K."/>
            <person name="Kemena C."/>
            <person name="Kremer L.P.M."/>
            <person name="Lee S.L."/>
            <person name="Lopez-Ezquerra A."/>
            <person name="Mallet L."/>
            <person name="Monroy-Kuhn J.M."/>
            <person name="Moser A."/>
            <person name="Murali S.C."/>
            <person name="Muzny D.M."/>
            <person name="Otani S."/>
            <person name="Piulachs M.-D."/>
            <person name="Poelchau M."/>
            <person name="Qu J."/>
            <person name="Schaub F."/>
            <person name="Wada-Katsumata A."/>
            <person name="Worley K.C."/>
            <person name="Xie Q."/>
            <person name="Ylla G."/>
            <person name="Poulsen M."/>
            <person name="Gibbs R.A."/>
            <person name="Schal C."/>
            <person name="Richards S."/>
            <person name="Belles X."/>
            <person name="Korb J."/>
            <person name="Bornberg-Bauer E."/>
        </authorList>
    </citation>
    <scope>NUCLEOTIDE SEQUENCE [LARGE SCALE GENOMIC DNA]</scope>
    <source>
        <tissue evidence="8">Whole body</tissue>
    </source>
</reference>
<feature type="transmembrane region" description="Helical" evidence="6">
    <location>
        <begin position="47"/>
        <end position="66"/>
    </location>
</feature>
<dbReference type="InParanoid" id="A0A2J7QHV6"/>
<feature type="transmembrane region" description="Helical" evidence="6">
    <location>
        <begin position="220"/>
        <end position="240"/>
    </location>
</feature>
<organism evidence="8 9">
    <name type="scientific">Cryptotermes secundus</name>
    <dbReference type="NCBI Taxonomy" id="105785"/>
    <lineage>
        <taxon>Eukaryota</taxon>
        <taxon>Metazoa</taxon>
        <taxon>Ecdysozoa</taxon>
        <taxon>Arthropoda</taxon>
        <taxon>Hexapoda</taxon>
        <taxon>Insecta</taxon>
        <taxon>Pterygota</taxon>
        <taxon>Neoptera</taxon>
        <taxon>Polyneoptera</taxon>
        <taxon>Dictyoptera</taxon>
        <taxon>Blattodea</taxon>
        <taxon>Blattoidea</taxon>
        <taxon>Termitoidae</taxon>
        <taxon>Kalotermitidae</taxon>
        <taxon>Cryptotermitinae</taxon>
        <taxon>Cryptotermes</taxon>
    </lineage>
</organism>
<dbReference type="PANTHER" id="PTHR12459:SF15">
    <property type="entry name" value="TRANSMEMBRANE PROTEIN 135"/>
    <property type="match status" value="1"/>
</dbReference>
<feature type="transmembrane region" description="Helical" evidence="6">
    <location>
        <begin position="292"/>
        <end position="316"/>
    </location>
</feature>
<feature type="domain" description="Transmembrane protein 135 N-terminal" evidence="7">
    <location>
        <begin position="11"/>
        <end position="91"/>
    </location>
</feature>
<feature type="transmembrane region" description="Helical" evidence="6">
    <location>
        <begin position="260"/>
        <end position="280"/>
    </location>
</feature>
<dbReference type="OrthoDB" id="291792at2759"/>
<keyword evidence="9" id="KW-1185">Reference proteome</keyword>
<dbReference type="AlphaFoldDB" id="A0A2J7QHV6"/>
<keyword evidence="5 6" id="KW-0472">Membrane</keyword>
<keyword evidence="3 6" id="KW-0812">Transmembrane</keyword>
<comment type="subcellular location">
    <subcellularLocation>
        <location evidence="1">Endomembrane system</location>
        <topology evidence="1">Multi-pass membrane protein</topology>
    </subcellularLocation>
</comment>
<dbReference type="Proteomes" id="UP000235965">
    <property type="component" value="Unassembled WGS sequence"/>
</dbReference>
<evidence type="ECO:0000313" key="8">
    <source>
        <dbReference type="EMBL" id="PNF28168.1"/>
    </source>
</evidence>
<evidence type="ECO:0000256" key="4">
    <source>
        <dbReference type="ARBA" id="ARBA00022989"/>
    </source>
</evidence>
<dbReference type="InterPro" id="IPR031926">
    <property type="entry name" value="TMEM135_N"/>
</dbReference>
<feature type="transmembrane region" description="Helical" evidence="6">
    <location>
        <begin position="99"/>
        <end position="119"/>
    </location>
</feature>
<evidence type="ECO:0000259" key="7">
    <source>
        <dbReference type="Pfam" id="PF15982"/>
    </source>
</evidence>
<evidence type="ECO:0000256" key="5">
    <source>
        <dbReference type="ARBA" id="ARBA00023136"/>
    </source>
</evidence>
<dbReference type="Pfam" id="PF15982">
    <property type="entry name" value="TMEM135_C_rich"/>
    <property type="match status" value="1"/>
</dbReference>
<accession>A0A2J7QHV6</accession>
<dbReference type="InterPro" id="IPR026749">
    <property type="entry name" value="Tmem135"/>
</dbReference>
<evidence type="ECO:0000256" key="2">
    <source>
        <dbReference type="ARBA" id="ARBA00008924"/>
    </source>
</evidence>
<evidence type="ECO:0000256" key="1">
    <source>
        <dbReference type="ARBA" id="ARBA00004127"/>
    </source>
</evidence>
<comment type="similarity">
    <text evidence="2">Belongs to the TMEM135 family.</text>
</comment>
<keyword evidence="4 6" id="KW-1133">Transmembrane helix</keyword>
<dbReference type="EMBL" id="NEVH01013964">
    <property type="protein sequence ID" value="PNF28168.1"/>
    <property type="molecule type" value="Genomic_DNA"/>
</dbReference>
<evidence type="ECO:0000256" key="3">
    <source>
        <dbReference type="ARBA" id="ARBA00022692"/>
    </source>
</evidence>
<feature type="transmembrane region" description="Helical" evidence="6">
    <location>
        <begin position="73"/>
        <end position="93"/>
    </location>
</feature>
<evidence type="ECO:0000313" key="9">
    <source>
        <dbReference type="Proteomes" id="UP000235965"/>
    </source>
</evidence>
<feature type="transmembrane region" description="Helical" evidence="6">
    <location>
        <begin position="336"/>
        <end position="357"/>
    </location>
</feature>
<dbReference type="PANTHER" id="PTHR12459">
    <property type="entry name" value="TRANSMEMBRANE PROTEIN 135-RELATED"/>
    <property type="match status" value="1"/>
</dbReference>
<evidence type="ECO:0000256" key="6">
    <source>
        <dbReference type="SAM" id="Phobius"/>
    </source>
</evidence>
<dbReference type="GO" id="GO:0012505">
    <property type="term" value="C:endomembrane system"/>
    <property type="evidence" value="ECO:0007669"/>
    <property type="project" value="UniProtKB-SubCell"/>
</dbReference>
<gene>
    <name evidence="8" type="ORF">B7P43_G07565</name>
</gene>
<name>A0A2J7QHV6_9NEOP</name>
<dbReference type="FunCoup" id="A0A2J7QHV6">
    <property type="interactions" value="1040"/>
</dbReference>
<protein>
    <recommendedName>
        <fullName evidence="7">Transmembrane protein 135 N-terminal domain-containing protein</fullName>
    </recommendedName>
</protein>
<proteinExistence type="inferred from homology"/>
<comment type="caution">
    <text evidence="8">The sequence shown here is derived from an EMBL/GenBank/DDBJ whole genome shotgun (WGS) entry which is preliminary data.</text>
</comment>